<comment type="caution">
    <text evidence="2">The sequence shown here is derived from an EMBL/GenBank/DDBJ whole genome shotgun (WGS) entry which is preliminary data.</text>
</comment>
<reference evidence="2" key="1">
    <citation type="submission" date="2022-12" db="EMBL/GenBank/DDBJ databases">
        <title>Draft genome assemblies for two species of Escallonia (Escalloniales).</title>
        <authorList>
            <person name="Chanderbali A."/>
            <person name="Dervinis C."/>
            <person name="Anghel I."/>
            <person name="Soltis D."/>
            <person name="Soltis P."/>
            <person name="Zapata F."/>
        </authorList>
    </citation>
    <scope>NUCLEOTIDE SEQUENCE</scope>
    <source>
        <strain evidence="2">UCBG64.0493</strain>
        <tissue evidence="2">Leaf</tissue>
    </source>
</reference>
<dbReference type="PANTHER" id="PTHR31286:SF167">
    <property type="entry name" value="OS09G0268800 PROTEIN"/>
    <property type="match status" value="1"/>
</dbReference>
<evidence type="ECO:0000259" key="1">
    <source>
        <dbReference type="Pfam" id="PF14392"/>
    </source>
</evidence>
<dbReference type="AlphaFoldDB" id="A0AA88WI78"/>
<proteinExistence type="predicted"/>
<dbReference type="Pfam" id="PF14392">
    <property type="entry name" value="zf-CCHC_4"/>
    <property type="match status" value="1"/>
</dbReference>
<dbReference type="InterPro" id="IPR040256">
    <property type="entry name" value="At4g02000-like"/>
</dbReference>
<feature type="domain" description="Zinc knuckle CX2CX4HX4C" evidence="1">
    <location>
        <begin position="103"/>
        <end position="150"/>
    </location>
</feature>
<dbReference type="Proteomes" id="UP001188597">
    <property type="component" value="Unassembled WGS sequence"/>
</dbReference>
<keyword evidence="3" id="KW-1185">Reference proteome</keyword>
<dbReference type="InterPro" id="IPR025836">
    <property type="entry name" value="Zn_knuckle_CX2CX4HX4C"/>
</dbReference>
<dbReference type="SUPFAM" id="SSF57756">
    <property type="entry name" value="Retrovirus zinc finger-like domains"/>
    <property type="match status" value="1"/>
</dbReference>
<dbReference type="EMBL" id="JAVXUP010000535">
    <property type="protein sequence ID" value="KAK3025703.1"/>
    <property type="molecule type" value="Genomic_DNA"/>
</dbReference>
<dbReference type="PANTHER" id="PTHR31286">
    <property type="entry name" value="GLYCINE-RICH CELL WALL STRUCTURAL PROTEIN 1.8-LIKE"/>
    <property type="match status" value="1"/>
</dbReference>
<name>A0AA88WI78_9ASTE</name>
<dbReference type="InterPro" id="IPR036875">
    <property type="entry name" value="Znf_CCHC_sf"/>
</dbReference>
<sequence>MFYNDHSIDSGLLFDHVYGLPEKPRSMRFVALISPRKPPLDEEATGFPPNFPPRWSKPFYKNPGTPLKNAEKIGSKIGKVLEVDFTADGNLAWLRFLRIQVQIDITKPLHTGFNRIKDNRQKMWIRLQYERLPNFCFSYGRLGHTDRNCPHKPPIPTETMASPYGPWLRADNSDECPHSACWSPAPVSTQTPEIPSMKANSVSLCSRRACRHQT</sequence>
<evidence type="ECO:0000313" key="2">
    <source>
        <dbReference type="EMBL" id="KAK3025703.1"/>
    </source>
</evidence>
<evidence type="ECO:0000313" key="3">
    <source>
        <dbReference type="Proteomes" id="UP001188597"/>
    </source>
</evidence>
<accession>A0AA88WI78</accession>
<dbReference type="GO" id="GO:0003676">
    <property type="term" value="F:nucleic acid binding"/>
    <property type="evidence" value="ECO:0007669"/>
    <property type="project" value="InterPro"/>
</dbReference>
<protein>
    <recommendedName>
        <fullName evidence="1">Zinc knuckle CX2CX4HX4C domain-containing protein</fullName>
    </recommendedName>
</protein>
<organism evidence="2 3">
    <name type="scientific">Escallonia herrerae</name>
    <dbReference type="NCBI Taxonomy" id="1293975"/>
    <lineage>
        <taxon>Eukaryota</taxon>
        <taxon>Viridiplantae</taxon>
        <taxon>Streptophyta</taxon>
        <taxon>Embryophyta</taxon>
        <taxon>Tracheophyta</taxon>
        <taxon>Spermatophyta</taxon>
        <taxon>Magnoliopsida</taxon>
        <taxon>eudicotyledons</taxon>
        <taxon>Gunneridae</taxon>
        <taxon>Pentapetalae</taxon>
        <taxon>asterids</taxon>
        <taxon>campanulids</taxon>
        <taxon>Escalloniales</taxon>
        <taxon>Escalloniaceae</taxon>
        <taxon>Escallonia</taxon>
    </lineage>
</organism>
<dbReference type="GO" id="GO:0008270">
    <property type="term" value="F:zinc ion binding"/>
    <property type="evidence" value="ECO:0007669"/>
    <property type="project" value="InterPro"/>
</dbReference>
<gene>
    <name evidence="2" type="ORF">RJ639_041708</name>
</gene>